<evidence type="ECO:0000256" key="7">
    <source>
        <dbReference type="SAM" id="Phobius"/>
    </source>
</evidence>
<feature type="transmembrane region" description="Helical" evidence="7">
    <location>
        <begin position="280"/>
        <end position="297"/>
    </location>
</feature>
<feature type="transmembrane region" description="Helical" evidence="7">
    <location>
        <begin position="198"/>
        <end position="218"/>
    </location>
</feature>
<accession>A0A285T3G3</accession>
<evidence type="ECO:0000313" key="10">
    <source>
        <dbReference type="Proteomes" id="UP000219068"/>
    </source>
</evidence>
<reference evidence="9 10" key="1">
    <citation type="submission" date="2017-08" db="EMBL/GenBank/DDBJ databases">
        <authorList>
            <person name="de Groot N.N."/>
        </authorList>
    </citation>
    <scope>NUCLEOTIDE SEQUENCE [LARGE SCALE GENOMIC DNA]</scope>
    <source>
        <strain evidence="9 10">USBA 78</strain>
    </source>
</reference>
<protein>
    <submittedName>
        <fullName evidence="9">Permease of the drug/metabolite transporter (DMT) superfamily</fullName>
    </submittedName>
</protein>
<keyword evidence="5 7" id="KW-0472">Membrane</keyword>
<dbReference type="Pfam" id="PF00892">
    <property type="entry name" value="EamA"/>
    <property type="match status" value="2"/>
</dbReference>
<dbReference type="InterPro" id="IPR000620">
    <property type="entry name" value="EamA_dom"/>
</dbReference>
<dbReference type="PANTHER" id="PTHR22911">
    <property type="entry name" value="ACYL-MALONYL CONDENSING ENZYME-RELATED"/>
    <property type="match status" value="1"/>
</dbReference>
<dbReference type="SUPFAM" id="SSF103481">
    <property type="entry name" value="Multidrug resistance efflux transporter EmrE"/>
    <property type="match status" value="2"/>
</dbReference>
<evidence type="ECO:0000259" key="8">
    <source>
        <dbReference type="Pfam" id="PF00892"/>
    </source>
</evidence>
<feature type="transmembrane region" description="Helical" evidence="7">
    <location>
        <begin position="254"/>
        <end position="274"/>
    </location>
</feature>
<organism evidence="9 10">
    <name type="scientific">Thalassospira xiamenensis</name>
    <dbReference type="NCBI Taxonomy" id="220697"/>
    <lineage>
        <taxon>Bacteria</taxon>
        <taxon>Pseudomonadati</taxon>
        <taxon>Pseudomonadota</taxon>
        <taxon>Alphaproteobacteria</taxon>
        <taxon>Rhodospirillales</taxon>
        <taxon>Thalassospiraceae</taxon>
        <taxon>Thalassospira</taxon>
    </lineage>
</organism>
<evidence type="ECO:0000256" key="4">
    <source>
        <dbReference type="ARBA" id="ARBA00022989"/>
    </source>
</evidence>
<feature type="transmembrane region" description="Helical" evidence="7">
    <location>
        <begin position="117"/>
        <end position="135"/>
    </location>
</feature>
<dbReference type="GO" id="GO:0016020">
    <property type="term" value="C:membrane"/>
    <property type="evidence" value="ECO:0007669"/>
    <property type="project" value="UniProtKB-SubCell"/>
</dbReference>
<evidence type="ECO:0000256" key="6">
    <source>
        <dbReference type="SAM" id="MobiDB-lite"/>
    </source>
</evidence>
<evidence type="ECO:0000256" key="2">
    <source>
        <dbReference type="ARBA" id="ARBA00009853"/>
    </source>
</evidence>
<evidence type="ECO:0000313" key="9">
    <source>
        <dbReference type="EMBL" id="SOC15860.1"/>
    </source>
</evidence>
<feature type="transmembrane region" description="Helical" evidence="7">
    <location>
        <begin position="25"/>
        <end position="46"/>
    </location>
</feature>
<feature type="transmembrane region" description="Helical" evidence="7">
    <location>
        <begin position="167"/>
        <end position="186"/>
    </location>
</feature>
<sequence length="330" mass="36288">MPQKTTQETERAASMRKWFNSLPPYLQASVFAVIASLMAALFSVIVRMATREIDPLQAVFFRNFFGLLFIAPIALRSGFARLKTHRMPMFLLRAFLSMGAMSFWFSALAYMPLAEATTLNFTVPLFGTILAAIFLGETVRKYRIAALFAGFIGVIIIIRPGSETMQLASLLPIAAALCMASAGLTIKSLARTENSTTIVLYMMLLTTPLTLVPALFVWQTPSLQVLGLMALGAFIANITQICNTNAFRIYDYSFVVGFNYLRLPFVVVIALVMFGEVPEIWLLPGAGLIIGSALFIARREAKLAKEAKRINRGPSSAASDLDPPPTRESH</sequence>
<feature type="domain" description="EamA" evidence="8">
    <location>
        <begin position="30"/>
        <end position="158"/>
    </location>
</feature>
<evidence type="ECO:0000256" key="1">
    <source>
        <dbReference type="ARBA" id="ARBA00004141"/>
    </source>
</evidence>
<evidence type="ECO:0000256" key="3">
    <source>
        <dbReference type="ARBA" id="ARBA00022692"/>
    </source>
</evidence>
<dbReference type="InterPro" id="IPR037185">
    <property type="entry name" value="EmrE-like"/>
</dbReference>
<keyword evidence="3 7" id="KW-0812">Transmembrane</keyword>
<feature type="transmembrane region" description="Helical" evidence="7">
    <location>
        <begin position="58"/>
        <end position="78"/>
    </location>
</feature>
<feature type="transmembrane region" description="Helical" evidence="7">
    <location>
        <begin position="224"/>
        <end position="242"/>
    </location>
</feature>
<name>A0A285T3G3_9PROT</name>
<dbReference type="Proteomes" id="UP000219068">
    <property type="component" value="Unassembled WGS sequence"/>
</dbReference>
<feature type="transmembrane region" description="Helical" evidence="7">
    <location>
        <begin position="90"/>
        <end position="111"/>
    </location>
</feature>
<gene>
    <name evidence="9" type="ORF">SAMN05428964_102179</name>
</gene>
<comment type="subcellular location">
    <subcellularLocation>
        <location evidence="1">Membrane</location>
        <topology evidence="1">Multi-pass membrane protein</topology>
    </subcellularLocation>
</comment>
<dbReference type="EMBL" id="OBMM01000002">
    <property type="protein sequence ID" value="SOC15860.1"/>
    <property type="molecule type" value="Genomic_DNA"/>
</dbReference>
<feature type="region of interest" description="Disordered" evidence="6">
    <location>
        <begin position="308"/>
        <end position="330"/>
    </location>
</feature>
<proteinExistence type="inferred from homology"/>
<feature type="transmembrane region" description="Helical" evidence="7">
    <location>
        <begin position="142"/>
        <end position="161"/>
    </location>
</feature>
<feature type="domain" description="EamA" evidence="8">
    <location>
        <begin position="169"/>
        <end position="297"/>
    </location>
</feature>
<keyword evidence="4 7" id="KW-1133">Transmembrane helix</keyword>
<dbReference type="AlphaFoldDB" id="A0A285T3G3"/>
<dbReference type="PANTHER" id="PTHR22911:SF6">
    <property type="entry name" value="SOLUTE CARRIER FAMILY 35 MEMBER G1"/>
    <property type="match status" value="1"/>
</dbReference>
<evidence type="ECO:0000256" key="5">
    <source>
        <dbReference type="ARBA" id="ARBA00023136"/>
    </source>
</evidence>
<comment type="similarity">
    <text evidence="2">Belongs to the drug/metabolite transporter (DMT) superfamily. 10 TMS drug/metabolite exporter (DME) (TC 2.A.7.3) family.</text>
</comment>